<reference evidence="1 3" key="1">
    <citation type="journal article" date="2020" name="Stud. Mycol.">
        <title>101 Dothideomycetes genomes: a test case for predicting lifestyles and emergence of pathogens.</title>
        <authorList>
            <person name="Haridas S."/>
            <person name="Albert R."/>
            <person name="Binder M."/>
            <person name="Bloem J."/>
            <person name="Labutti K."/>
            <person name="Salamov A."/>
            <person name="Andreopoulos B."/>
            <person name="Baker S."/>
            <person name="Barry K."/>
            <person name="Bills G."/>
            <person name="Bluhm B."/>
            <person name="Cannon C."/>
            <person name="Castanera R."/>
            <person name="Culley D."/>
            <person name="Daum C."/>
            <person name="Ezra D."/>
            <person name="Gonzalez J."/>
            <person name="Henrissat B."/>
            <person name="Kuo A."/>
            <person name="Liang C."/>
            <person name="Lipzen A."/>
            <person name="Lutzoni F."/>
            <person name="Magnuson J."/>
            <person name="Mondo S."/>
            <person name="Nolan M."/>
            <person name="Ohm R."/>
            <person name="Pangilinan J."/>
            <person name="Park H.-J."/>
            <person name="Ramirez L."/>
            <person name="Alfaro M."/>
            <person name="Sun H."/>
            <person name="Tritt A."/>
            <person name="Yoshinaga Y."/>
            <person name="Zwiers L.-H."/>
            <person name="Turgeon B."/>
            <person name="Goodwin S."/>
            <person name="Spatafora J."/>
            <person name="Crous P."/>
            <person name="Grigoriev I."/>
        </authorList>
    </citation>
    <scope>NUCLEOTIDE SEQUENCE</scope>
    <source>
        <strain evidence="1 3">CBS 304.34</strain>
    </source>
</reference>
<dbReference type="RefSeq" id="XP_033573745.1">
    <property type="nucleotide sequence ID" value="XM_033720574.1"/>
</dbReference>
<feature type="non-terminal residue" evidence="1">
    <location>
        <position position="105"/>
    </location>
</feature>
<evidence type="ECO:0000313" key="2">
    <source>
        <dbReference type="Proteomes" id="UP000504636"/>
    </source>
</evidence>
<keyword evidence="2" id="KW-1185">Reference proteome</keyword>
<reference evidence="3" key="3">
    <citation type="submission" date="2025-04" db="UniProtKB">
        <authorList>
            <consortium name="RefSeq"/>
        </authorList>
    </citation>
    <scope>IDENTIFICATION</scope>
    <source>
        <strain evidence="3">CBS 304.34</strain>
    </source>
</reference>
<protein>
    <submittedName>
        <fullName evidence="1 3">Uncharacterized protein</fullName>
    </submittedName>
</protein>
<dbReference type="AlphaFoldDB" id="A0A6A6YD76"/>
<name>A0A6A6YD76_9PEZI</name>
<gene>
    <name evidence="1 3" type="ORF">BDZ99DRAFT_465569</name>
</gene>
<organism evidence="1">
    <name type="scientific">Mytilinidion resinicola</name>
    <dbReference type="NCBI Taxonomy" id="574789"/>
    <lineage>
        <taxon>Eukaryota</taxon>
        <taxon>Fungi</taxon>
        <taxon>Dikarya</taxon>
        <taxon>Ascomycota</taxon>
        <taxon>Pezizomycotina</taxon>
        <taxon>Dothideomycetes</taxon>
        <taxon>Pleosporomycetidae</taxon>
        <taxon>Mytilinidiales</taxon>
        <taxon>Mytilinidiaceae</taxon>
        <taxon>Mytilinidion</taxon>
    </lineage>
</organism>
<evidence type="ECO:0000313" key="1">
    <source>
        <dbReference type="EMBL" id="KAF2806781.1"/>
    </source>
</evidence>
<accession>A0A6A6YD76</accession>
<evidence type="ECO:0000313" key="3">
    <source>
        <dbReference type="RefSeq" id="XP_033573745.1"/>
    </source>
</evidence>
<dbReference type="EMBL" id="MU003706">
    <property type="protein sequence ID" value="KAF2806781.1"/>
    <property type="molecule type" value="Genomic_DNA"/>
</dbReference>
<reference evidence="3" key="2">
    <citation type="submission" date="2020-04" db="EMBL/GenBank/DDBJ databases">
        <authorList>
            <consortium name="NCBI Genome Project"/>
        </authorList>
    </citation>
    <scope>NUCLEOTIDE SEQUENCE</scope>
    <source>
        <strain evidence="3">CBS 304.34</strain>
    </source>
</reference>
<proteinExistence type="predicted"/>
<dbReference type="GeneID" id="54461467"/>
<dbReference type="Proteomes" id="UP000504636">
    <property type="component" value="Unplaced"/>
</dbReference>
<sequence length="105" mass="11752">MHVEHVTITPSYTITYSSTLCAHWDVVLVIARCYDRLGYFGRAVLGPEDGLRSLSRNQPATHPALTHFSPHYSPGAHLQLTYYRPHPSPLLISMLPKLASRAKTP</sequence>